<feature type="transmembrane region" description="Helical" evidence="1">
    <location>
        <begin position="273"/>
        <end position="290"/>
    </location>
</feature>
<accession>A0A8J7SL58</accession>
<feature type="transmembrane region" description="Helical" evidence="1">
    <location>
        <begin position="204"/>
        <end position="226"/>
    </location>
</feature>
<keyword evidence="1" id="KW-0472">Membrane</keyword>
<proteinExistence type="predicted"/>
<gene>
    <name evidence="2" type="ORF">KAJ83_06510</name>
</gene>
<evidence type="ECO:0000256" key="1">
    <source>
        <dbReference type="SAM" id="Phobius"/>
    </source>
</evidence>
<dbReference type="AlphaFoldDB" id="A0A8J7SL58"/>
<evidence type="ECO:0000313" key="2">
    <source>
        <dbReference type="EMBL" id="MBP5856653.1"/>
    </source>
</evidence>
<feature type="transmembrane region" description="Helical" evidence="1">
    <location>
        <begin position="247"/>
        <end position="267"/>
    </location>
</feature>
<protein>
    <recommendedName>
        <fullName evidence="4">H+/citrate symporter</fullName>
    </recommendedName>
</protein>
<feature type="transmembrane region" description="Helical" evidence="1">
    <location>
        <begin position="30"/>
        <end position="45"/>
    </location>
</feature>
<keyword evidence="3" id="KW-1185">Reference proteome</keyword>
<dbReference type="RefSeq" id="WP_210681217.1">
    <property type="nucleotide sequence ID" value="NZ_JAGMWN010000002.1"/>
</dbReference>
<feature type="transmembrane region" description="Helical" evidence="1">
    <location>
        <begin position="437"/>
        <end position="459"/>
    </location>
</feature>
<reference evidence="2" key="1">
    <citation type="submission" date="2021-04" db="EMBL/GenBank/DDBJ databases">
        <authorList>
            <person name="Zhang D.-C."/>
        </authorList>
    </citation>
    <scope>NUCLEOTIDE SEQUENCE</scope>
    <source>
        <strain evidence="2">CGMCC 1.15697</strain>
    </source>
</reference>
<name>A0A8J7SL58_9PROT</name>
<dbReference type="EMBL" id="JAGMWN010000002">
    <property type="protein sequence ID" value="MBP5856653.1"/>
    <property type="molecule type" value="Genomic_DNA"/>
</dbReference>
<feature type="transmembrane region" description="Helical" evidence="1">
    <location>
        <begin position="75"/>
        <end position="96"/>
    </location>
</feature>
<feature type="transmembrane region" description="Helical" evidence="1">
    <location>
        <begin position="399"/>
        <end position="417"/>
    </location>
</feature>
<keyword evidence="1" id="KW-1133">Transmembrane helix</keyword>
<evidence type="ECO:0000313" key="3">
    <source>
        <dbReference type="Proteomes" id="UP000672602"/>
    </source>
</evidence>
<evidence type="ECO:0008006" key="4">
    <source>
        <dbReference type="Google" id="ProtNLM"/>
    </source>
</evidence>
<feature type="transmembrane region" description="Helical" evidence="1">
    <location>
        <begin position="356"/>
        <end position="387"/>
    </location>
</feature>
<dbReference type="Proteomes" id="UP000672602">
    <property type="component" value="Unassembled WGS sequence"/>
</dbReference>
<sequence>MLDRLTGSLILLVSLAVVVAEWTGARPLYLVAGSGVVLFLVLAAGRVPKGRWPFLAVSLGLTLWAVVSREDAGAILAKALLSAAFIAGFFVALAWLRHAAGGSPAIQRCGQYLSEQPPGRRYAALTVGGHLFGLVLSYGAIALLGSLAEASAAREPNKEIAAVRARRMLLAIQRGFISTLPWSPLAFAVAISLSLVPGASWAAAAPYCAVTSLLLLTVGWAVDRIVKPRIKGPRPPPQAPAGTRRDLLPLLLLLILLVGTVGALQAATHLRTIAVVMAVVPTVSLVWIAIQSRGIAGGTFRHLTARVRRFAMEDLIGYRSELVLLTTAGFIGTLGSALVAPLLAATGHDLAAVPGWVVMLALVWIIPITGQLGMNPILAVALIAPLLPEAAELGLQPSALIVAITAGWALSGVTSPYTATTLLIGSFGHVSARRVGLVWNGIYVAVLAAALSAWVVLVAHL</sequence>
<comment type="caution">
    <text evidence="2">The sequence shown here is derived from an EMBL/GenBank/DDBJ whole genome shotgun (WGS) entry which is preliminary data.</text>
</comment>
<feature type="transmembrane region" description="Helical" evidence="1">
    <location>
        <begin position="52"/>
        <end position="69"/>
    </location>
</feature>
<organism evidence="2 3">
    <name type="scientific">Marivibrio halodurans</name>
    <dbReference type="NCBI Taxonomy" id="2039722"/>
    <lineage>
        <taxon>Bacteria</taxon>
        <taxon>Pseudomonadati</taxon>
        <taxon>Pseudomonadota</taxon>
        <taxon>Alphaproteobacteria</taxon>
        <taxon>Rhodospirillales</taxon>
        <taxon>Rhodospirillaceae</taxon>
        <taxon>Marivibrio</taxon>
    </lineage>
</organism>
<feature type="transmembrane region" description="Helical" evidence="1">
    <location>
        <begin position="176"/>
        <end position="198"/>
    </location>
</feature>
<keyword evidence="1" id="KW-0812">Transmembrane</keyword>
<feature type="transmembrane region" description="Helical" evidence="1">
    <location>
        <begin position="322"/>
        <end position="344"/>
    </location>
</feature>